<evidence type="ECO:0000313" key="2">
    <source>
        <dbReference type="Proteomes" id="UP000077143"/>
    </source>
</evidence>
<sequence length="251" mass="26658">MSTLEFVSTSAGGITEGDAPLVTAPALVAALGTHPTLTAPLVSGRAPGAGLIWRRLEEAARFFGVAIPPVSVLHETLQNLVTEAQRRHGPITLAARISVVELDGRSEFLVSASVIEPVRPEPVALTVTPDPQTATVPHWRRMAARTSSHAESDLTERELRAGGHADEVRVDGDLVYPPRLGALLVDTADGMVGAGADRLELAREAGLLPAVTYSDAPVPISVATRAWWVSPRFETHPVNAIGDRRFEMVPA</sequence>
<protein>
    <submittedName>
        <fullName evidence="1">Uncharacterized protein</fullName>
    </submittedName>
</protein>
<organism evidence="1 2">
    <name type="scientific">Mycobacterium adipatum</name>
    <dbReference type="NCBI Taxonomy" id="1682113"/>
    <lineage>
        <taxon>Bacteria</taxon>
        <taxon>Bacillati</taxon>
        <taxon>Actinomycetota</taxon>
        <taxon>Actinomycetes</taxon>
        <taxon>Mycobacteriales</taxon>
        <taxon>Mycobacteriaceae</taxon>
        <taxon>Mycobacterium</taxon>
    </lineage>
</organism>
<dbReference type="OrthoDB" id="4717310at2"/>
<dbReference type="KEGG" id="madi:A7U43_17635"/>
<dbReference type="STRING" id="1682113.A7U43_17635"/>
<proteinExistence type="predicted"/>
<evidence type="ECO:0000313" key="1">
    <source>
        <dbReference type="EMBL" id="ANE80876.1"/>
    </source>
</evidence>
<dbReference type="Proteomes" id="UP000077143">
    <property type="component" value="Chromosome"/>
</dbReference>
<reference evidence="1 2" key="1">
    <citation type="submission" date="2016-05" db="EMBL/GenBank/DDBJ databases">
        <title>Complete genome sequence of a phthalic acid esters degrading Mycobacterium sp. YC-RL4.</title>
        <authorList>
            <person name="Ren L."/>
            <person name="Fan S."/>
            <person name="Ruth N."/>
            <person name="Jia Y."/>
            <person name="Wang J."/>
            <person name="Qiao C."/>
        </authorList>
    </citation>
    <scope>NUCLEOTIDE SEQUENCE [LARGE SCALE GENOMIC DNA]</scope>
    <source>
        <strain evidence="1 2">YC-RL4</strain>
    </source>
</reference>
<accession>A0A172UPE8</accession>
<dbReference type="EMBL" id="CP015596">
    <property type="protein sequence ID" value="ANE80876.1"/>
    <property type="molecule type" value="Genomic_DNA"/>
</dbReference>
<dbReference type="RefSeq" id="WP_067997893.1">
    <property type="nucleotide sequence ID" value="NZ_CP015596.1"/>
</dbReference>
<keyword evidence="2" id="KW-1185">Reference proteome</keyword>
<name>A0A172UPE8_9MYCO</name>
<gene>
    <name evidence="1" type="ORF">A7U43_17635</name>
</gene>
<dbReference type="AlphaFoldDB" id="A0A172UPE8"/>